<proteinExistence type="predicted"/>
<sequence length="227" mass="25853">MKDTLELIKERKSIRGLFDSKKSMGKEDLHKILEACSWAPTAHNMQNFEIVVVDDKTLLQSIGNIKYTISKTYIKENYPHLSFSEEEFRKRKTGLLSTRFTATPKDDQKEITNDFIGKFLKATDVLLVFLYDPNRRAPASEGDFLGIMSLGCIMENMWLMANSLGIGVQIVSALIGGPVEKEVKRILNIPDHLRIAFSCRLGYPVVGEPKLARVRRDVVDFTHINKY</sequence>
<dbReference type="PANTHER" id="PTHR23026:SF123">
    <property type="entry name" value="NAD(P)H NITROREDUCTASE RV3131-RELATED"/>
    <property type="match status" value="1"/>
</dbReference>
<evidence type="ECO:0000313" key="2">
    <source>
        <dbReference type="EMBL" id="MBV7274718.1"/>
    </source>
</evidence>
<name>A0A949TY37_9CLOT</name>
<dbReference type="InterPro" id="IPR050627">
    <property type="entry name" value="Nitroreductase/BluB"/>
</dbReference>
<evidence type="ECO:0000259" key="1">
    <source>
        <dbReference type="Pfam" id="PF00881"/>
    </source>
</evidence>
<protein>
    <submittedName>
        <fullName evidence="2">Nitroreductase family protein</fullName>
    </submittedName>
</protein>
<organism evidence="2 3">
    <name type="scientific">Clostridium thailandense</name>
    <dbReference type="NCBI Taxonomy" id="2794346"/>
    <lineage>
        <taxon>Bacteria</taxon>
        <taxon>Bacillati</taxon>
        <taxon>Bacillota</taxon>
        <taxon>Clostridia</taxon>
        <taxon>Eubacteriales</taxon>
        <taxon>Clostridiaceae</taxon>
        <taxon>Clostridium</taxon>
    </lineage>
</organism>
<reference evidence="2" key="1">
    <citation type="submission" date="2020-12" db="EMBL/GenBank/DDBJ databases">
        <title>Clostridium thailandense sp. nov., a novel acetogenic bacterium isolated from peat land soil in Thailand.</title>
        <authorList>
            <person name="Chaikitkaew S."/>
            <person name="Birkeland N.K."/>
        </authorList>
    </citation>
    <scope>NUCLEOTIDE SEQUENCE</scope>
    <source>
        <strain evidence="2">PL3</strain>
    </source>
</reference>
<dbReference type="EMBL" id="JAEEGC010000096">
    <property type="protein sequence ID" value="MBV7274718.1"/>
    <property type="molecule type" value="Genomic_DNA"/>
</dbReference>
<gene>
    <name evidence="2" type="ORF">I6U48_17625</name>
</gene>
<accession>A0A949TY37</accession>
<comment type="caution">
    <text evidence="2">The sequence shown here is derived from an EMBL/GenBank/DDBJ whole genome shotgun (WGS) entry which is preliminary data.</text>
</comment>
<dbReference type="PANTHER" id="PTHR23026">
    <property type="entry name" value="NADPH NITROREDUCTASE"/>
    <property type="match status" value="1"/>
</dbReference>
<dbReference type="Proteomes" id="UP000694308">
    <property type="component" value="Unassembled WGS sequence"/>
</dbReference>
<feature type="domain" description="Nitroreductase" evidence="1">
    <location>
        <begin position="8"/>
        <end position="203"/>
    </location>
</feature>
<keyword evidence="3" id="KW-1185">Reference proteome</keyword>
<evidence type="ECO:0000313" key="3">
    <source>
        <dbReference type="Proteomes" id="UP000694308"/>
    </source>
</evidence>
<dbReference type="RefSeq" id="WP_218321779.1">
    <property type="nucleotide sequence ID" value="NZ_JAEEGC010000096.1"/>
</dbReference>
<dbReference type="InterPro" id="IPR029479">
    <property type="entry name" value="Nitroreductase"/>
</dbReference>
<dbReference type="AlphaFoldDB" id="A0A949TY37"/>
<dbReference type="GO" id="GO:0016491">
    <property type="term" value="F:oxidoreductase activity"/>
    <property type="evidence" value="ECO:0007669"/>
    <property type="project" value="TreeGrafter"/>
</dbReference>
<dbReference type="CDD" id="cd02062">
    <property type="entry name" value="Nitro_FMN_reductase"/>
    <property type="match status" value="1"/>
</dbReference>
<dbReference type="Pfam" id="PF00881">
    <property type="entry name" value="Nitroreductase"/>
    <property type="match status" value="1"/>
</dbReference>